<evidence type="ECO:0000256" key="10">
    <source>
        <dbReference type="ARBA" id="ARBA00023180"/>
    </source>
</evidence>
<accession>A0A914B411</accession>
<dbReference type="PANTHER" id="PTHR19300:SF38">
    <property type="entry name" value="BETA-1,4-GALACTOSYLTRANSFERASE"/>
    <property type="match status" value="1"/>
</dbReference>
<dbReference type="GO" id="GO:0016020">
    <property type="term" value="C:membrane"/>
    <property type="evidence" value="ECO:0007669"/>
    <property type="project" value="UniProtKB-SubCell"/>
</dbReference>
<keyword evidence="15" id="KW-1185">Reference proteome</keyword>
<keyword evidence="4" id="KW-0328">Glycosyltransferase</keyword>
<evidence type="ECO:0000259" key="13">
    <source>
        <dbReference type="Pfam" id="PF13733"/>
    </source>
</evidence>
<dbReference type="GO" id="GO:0008489">
    <property type="term" value="F:UDP-galactose:glucosylceramide beta-1,4-galactosyltransferase activity"/>
    <property type="evidence" value="ECO:0007669"/>
    <property type="project" value="TreeGrafter"/>
</dbReference>
<evidence type="ECO:0000256" key="6">
    <source>
        <dbReference type="ARBA" id="ARBA00022692"/>
    </source>
</evidence>
<evidence type="ECO:0000256" key="7">
    <source>
        <dbReference type="ARBA" id="ARBA00022968"/>
    </source>
</evidence>
<protein>
    <submittedName>
        <fullName evidence="14">Uncharacterized protein</fullName>
    </submittedName>
</protein>
<feature type="region of interest" description="Disordered" evidence="11">
    <location>
        <begin position="373"/>
        <end position="417"/>
    </location>
</feature>
<dbReference type="PRINTS" id="PR02050">
    <property type="entry name" value="B14GALTRFASE"/>
</dbReference>
<dbReference type="Gene3D" id="3.80.10.10">
    <property type="entry name" value="Ribonuclease Inhibitor"/>
    <property type="match status" value="1"/>
</dbReference>
<evidence type="ECO:0000256" key="3">
    <source>
        <dbReference type="ARBA" id="ARBA00005735"/>
    </source>
</evidence>
<keyword evidence="8" id="KW-1133">Transmembrane helix</keyword>
<proteinExistence type="inferred from homology"/>
<evidence type="ECO:0000256" key="1">
    <source>
        <dbReference type="ARBA" id="ARBA00004606"/>
    </source>
</evidence>
<dbReference type="SUPFAM" id="SSF53448">
    <property type="entry name" value="Nucleotide-diphospho-sugar transferases"/>
    <property type="match status" value="1"/>
</dbReference>
<dbReference type="EnsemblMetazoa" id="XM_038214307.1">
    <property type="protein sequence ID" value="XP_038070235.1"/>
    <property type="gene ID" value="LOC119739380"/>
</dbReference>
<dbReference type="InterPro" id="IPR032675">
    <property type="entry name" value="LRR_dom_sf"/>
</dbReference>
<dbReference type="Pfam" id="PF13306">
    <property type="entry name" value="LRR_5"/>
    <property type="match status" value="1"/>
</dbReference>
<comment type="pathway">
    <text evidence="2">Protein modification; protein glycosylation.</text>
</comment>
<dbReference type="RefSeq" id="XP_038070235.1">
    <property type="nucleotide sequence ID" value="XM_038214307.1"/>
</dbReference>
<feature type="region of interest" description="Disordered" evidence="11">
    <location>
        <begin position="100"/>
        <end position="127"/>
    </location>
</feature>
<keyword evidence="7" id="KW-0735">Signal-anchor</keyword>
<dbReference type="InterPro" id="IPR029044">
    <property type="entry name" value="Nucleotide-diphossugar_trans"/>
</dbReference>
<feature type="domain" description="Galactosyltransferase C-terminal" evidence="12">
    <location>
        <begin position="619"/>
        <end position="694"/>
    </location>
</feature>
<evidence type="ECO:0000256" key="2">
    <source>
        <dbReference type="ARBA" id="ARBA00004922"/>
    </source>
</evidence>
<evidence type="ECO:0000256" key="9">
    <source>
        <dbReference type="ARBA" id="ARBA00023136"/>
    </source>
</evidence>
<dbReference type="Pfam" id="PF02709">
    <property type="entry name" value="Glyco_transf_7C"/>
    <property type="match status" value="1"/>
</dbReference>
<keyword evidence="6" id="KW-0812">Transmembrane</keyword>
<dbReference type="InterPro" id="IPR026906">
    <property type="entry name" value="LRR_5"/>
</dbReference>
<feature type="domain" description="Galactosyltransferase N-terminal" evidence="13">
    <location>
        <begin position="512"/>
        <end position="614"/>
    </location>
</feature>
<reference evidence="14" key="1">
    <citation type="submission" date="2022-11" db="UniProtKB">
        <authorList>
            <consortium name="EnsemblMetazoa"/>
        </authorList>
    </citation>
    <scope>IDENTIFICATION</scope>
</reference>
<feature type="compositionally biased region" description="Polar residues" evidence="11">
    <location>
        <begin position="378"/>
        <end position="395"/>
    </location>
</feature>
<name>A0A914B411_PATMI</name>
<keyword evidence="10" id="KW-0325">Glycoprotein</keyword>
<dbReference type="EnsemblMetazoa" id="XM_038214308.1">
    <property type="protein sequence ID" value="XP_038070236.1"/>
    <property type="gene ID" value="LOC119739380"/>
</dbReference>
<evidence type="ECO:0000256" key="4">
    <source>
        <dbReference type="ARBA" id="ARBA00022676"/>
    </source>
</evidence>
<dbReference type="InterPro" id="IPR027791">
    <property type="entry name" value="Galactosyl_T_C"/>
</dbReference>
<comment type="similarity">
    <text evidence="3">Belongs to the glycosyltransferase 7 family.</text>
</comment>
<keyword evidence="9" id="KW-0472">Membrane</keyword>
<evidence type="ECO:0000256" key="5">
    <source>
        <dbReference type="ARBA" id="ARBA00022679"/>
    </source>
</evidence>
<dbReference type="PANTHER" id="PTHR19300">
    <property type="entry name" value="BETA-1,4-GALACTOSYLTRANSFERASE"/>
    <property type="match status" value="1"/>
</dbReference>
<evidence type="ECO:0000313" key="15">
    <source>
        <dbReference type="Proteomes" id="UP000887568"/>
    </source>
</evidence>
<feature type="compositionally biased region" description="Polar residues" evidence="11">
    <location>
        <begin position="402"/>
        <end position="417"/>
    </location>
</feature>
<feature type="compositionally biased region" description="Gly residues" evidence="11">
    <location>
        <begin position="26"/>
        <end position="36"/>
    </location>
</feature>
<dbReference type="RefSeq" id="XP_038070236.1">
    <property type="nucleotide sequence ID" value="XM_038214308.1"/>
</dbReference>
<dbReference type="InterPro" id="IPR027995">
    <property type="entry name" value="Galactosyl_T_N"/>
</dbReference>
<dbReference type="Gene3D" id="3.90.550.10">
    <property type="entry name" value="Spore Coat Polysaccharide Biosynthesis Protein SpsA, Chain A"/>
    <property type="match status" value="1"/>
</dbReference>
<feature type="region of interest" description="Disordered" evidence="11">
    <location>
        <begin position="1"/>
        <end position="46"/>
    </location>
</feature>
<dbReference type="OrthoDB" id="10038994at2759"/>
<dbReference type="GeneID" id="119739380"/>
<organism evidence="14 15">
    <name type="scientific">Patiria miniata</name>
    <name type="common">Bat star</name>
    <name type="synonym">Asterina miniata</name>
    <dbReference type="NCBI Taxonomy" id="46514"/>
    <lineage>
        <taxon>Eukaryota</taxon>
        <taxon>Metazoa</taxon>
        <taxon>Echinodermata</taxon>
        <taxon>Eleutherozoa</taxon>
        <taxon>Asterozoa</taxon>
        <taxon>Asteroidea</taxon>
        <taxon>Valvatacea</taxon>
        <taxon>Valvatida</taxon>
        <taxon>Asterinidae</taxon>
        <taxon>Patiria</taxon>
    </lineage>
</organism>
<dbReference type="GO" id="GO:0005975">
    <property type="term" value="P:carbohydrate metabolic process"/>
    <property type="evidence" value="ECO:0007669"/>
    <property type="project" value="InterPro"/>
</dbReference>
<dbReference type="InterPro" id="IPR003859">
    <property type="entry name" value="Galactosyl_T"/>
</dbReference>
<keyword evidence="5" id="KW-0808">Transferase</keyword>
<evidence type="ECO:0000313" key="14">
    <source>
        <dbReference type="EnsemblMetazoa" id="XP_038070236.1"/>
    </source>
</evidence>
<dbReference type="Proteomes" id="UP000887568">
    <property type="component" value="Unplaced"/>
</dbReference>
<evidence type="ECO:0000256" key="8">
    <source>
        <dbReference type="ARBA" id="ARBA00022989"/>
    </source>
</evidence>
<evidence type="ECO:0000259" key="12">
    <source>
        <dbReference type="Pfam" id="PF02709"/>
    </source>
</evidence>
<dbReference type="AlphaFoldDB" id="A0A914B411"/>
<comment type="subcellular location">
    <subcellularLocation>
        <location evidence="1">Membrane</location>
        <topology evidence="1">Single-pass type II membrane protein</topology>
    </subcellularLocation>
</comment>
<evidence type="ECO:0000256" key="11">
    <source>
        <dbReference type="SAM" id="MobiDB-lite"/>
    </source>
</evidence>
<dbReference type="Pfam" id="PF13733">
    <property type="entry name" value="Glyco_transf_7N"/>
    <property type="match status" value="1"/>
</dbReference>
<sequence length="747" mass="80720">MDMKSSSSIDLPDIFSPDDSVSSHGRPGGRVFGGAGRSHPSSVKSAGPLRNLSLQTFFRLMALTVVCTTTFALYYINSGVIRNTTPTATTDRGDIARQVLKNPAATNKPTDRIAPPLNHPSGVQNTSTAKLTSGVQNISPVNIPSGVQNISPAKLPSGVQNISPVNIPSGVQNISPAKLPSGVQNISPVNIPSGVQNISPAKLPSGVQNISPVNIPSGVQNISPAKLPSGVQNISPVNIPSGVQNISPAKLPSGVQNISPVNIPSGVQNISPAKLPSGVQNISPVNIPSGVQNISPAKLPSGAPYISPAKIPSGVQNISPAKLPSGVQNTYPGGVQNASPAKIPTGVQNTSPAKLPSGVQNTYPGGVQNASPAKIPTGVQNTSPAKYPSGVQNISPAKLPSGGQNTSPANPSGSAKATQLLGDSRKTCPELKKIPNLSGAAKELHLEETPMTTVESQVFGNMRDKILHLVEEGNRQMRAPSLQTPSTGGTGSYDRLLGSLIPLEAMLDNYSYLPGGHWRPMHCTPRWKVAIIIPYRHREYHLPILIRRLVPMLQKQLLQFAIYSVNQENNMPFNRAMLMNVGFLESLKFSNWDCFVLHDVDHVPLSDLNDYGCTNMPKRMLSGSDRWNYRIPYHNFFGAVTGMTRENIRTINGFPNVYWGWGGEDDEIFERVRARNLNVYRTTGPENYYKVITHHHMSSPAMKERFDLLRSFRSRYQQDGLNNIRYTRPLIELHTLYTNISVNIQKV</sequence>
<dbReference type="GO" id="GO:0005794">
    <property type="term" value="C:Golgi apparatus"/>
    <property type="evidence" value="ECO:0007669"/>
    <property type="project" value="TreeGrafter"/>
</dbReference>
<dbReference type="CDD" id="cd00899">
    <property type="entry name" value="b4GalT"/>
    <property type="match status" value="1"/>
</dbReference>